<dbReference type="RefSeq" id="WP_136721461.1">
    <property type="nucleotide sequence ID" value="NZ_SUMC01000001.1"/>
</dbReference>
<keyword evidence="4 8" id="KW-0808">Transferase</keyword>
<name>A0A4U0SX53_9ACTN</name>
<evidence type="ECO:0000256" key="1">
    <source>
        <dbReference type="ARBA" id="ARBA00010203"/>
    </source>
</evidence>
<dbReference type="OrthoDB" id="9773060at2"/>
<comment type="similarity">
    <text evidence="1">Belongs to the N(4)/N(6)-methyltransferase family. N(4) subfamily.</text>
</comment>
<dbReference type="Gene3D" id="3.40.50.150">
    <property type="entry name" value="Vaccinia Virus protein VP39"/>
    <property type="match status" value="1"/>
</dbReference>
<dbReference type="AlphaFoldDB" id="A0A4U0SX53"/>
<evidence type="ECO:0000313" key="9">
    <source>
        <dbReference type="Proteomes" id="UP000305778"/>
    </source>
</evidence>
<sequence>MTTPVILLFGDAVEALPQLPAGSADCVVTSPPYYRPCGYGHDDQDVVNEQGSV</sequence>
<evidence type="ECO:0000256" key="7">
    <source>
        <dbReference type="ARBA" id="ARBA00049120"/>
    </source>
</evidence>
<dbReference type="InterPro" id="IPR029063">
    <property type="entry name" value="SAM-dependent_MTases_sf"/>
</dbReference>
<dbReference type="EC" id="2.1.1.113" evidence="2"/>
<comment type="catalytic activity">
    <reaction evidence="7">
        <text>a 2'-deoxycytidine in DNA + S-adenosyl-L-methionine = an N(4)-methyl-2'-deoxycytidine in DNA + S-adenosyl-L-homocysteine + H(+)</text>
        <dbReference type="Rhea" id="RHEA:16857"/>
        <dbReference type="Rhea" id="RHEA-COMP:11369"/>
        <dbReference type="Rhea" id="RHEA-COMP:13674"/>
        <dbReference type="ChEBI" id="CHEBI:15378"/>
        <dbReference type="ChEBI" id="CHEBI:57856"/>
        <dbReference type="ChEBI" id="CHEBI:59789"/>
        <dbReference type="ChEBI" id="CHEBI:85452"/>
        <dbReference type="ChEBI" id="CHEBI:137933"/>
        <dbReference type="EC" id="2.1.1.113"/>
    </reaction>
</comment>
<organism evidence="8 9">
    <name type="scientific">Actinacidiphila oryziradicis</name>
    <dbReference type="NCBI Taxonomy" id="2571141"/>
    <lineage>
        <taxon>Bacteria</taxon>
        <taxon>Bacillati</taxon>
        <taxon>Actinomycetota</taxon>
        <taxon>Actinomycetes</taxon>
        <taxon>Kitasatosporales</taxon>
        <taxon>Streptomycetaceae</taxon>
        <taxon>Actinacidiphila</taxon>
    </lineage>
</organism>
<keyword evidence="6" id="KW-0680">Restriction system</keyword>
<dbReference type="GO" id="GO:0015667">
    <property type="term" value="F:site-specific DNA-methyltransferase (cytosine-N4-specific) activity"/>
    <property type="evidence" value="ECO:0007669"/>
    <property type="project" value="UniProtKB-EC"/>
</dbReference>
<keyword evidence="3 8" id="KW-0489">Methyltransferase</keyword>
<dbReference type="GO" id="GO:0009307">
    <property type="term" value="P:DNA restriction-modification system"/>
    <property type="evidence" value="ECO:0007669"/>
    <property type="project" value="UniProtKB-KW"/>
</dbReference>
<dbReference type="GO" id="GO:0032259">
    <property type="term" value="P:methylation"/>
    <property type="evidence" value="ECO:0007669"/>
    <property type="project" value="UniProtKB-KW"/>
</dbReference>
<dbReference type="InterPro" id="IPR017985">
    <property type="entry name" value="MeTrfase_CN4_CS"/>
</dbReference>
<protein>
    <recommendedName>
        <fullName evidence="2">site-specific DNA-methyltransferase (cytosine-N(4)-specific)</fullName>
        <ecNumber evidence="2">2.1.1.113</ecNumber>
    </recommendedName>
</protein>
<dbReference type="GO" id="GO:0003677">
    <property type="term" value="F:DNA binding"/>
    <property type="evidence" value="ECO:0007669"/>
    <property type="project" value="InterPro"/>
</dbReference>
<keyword evidence="9" id="KW-1185">Reference proteome</keyword>
<dbReference type="PROSITE" id="PS00093">
    <property type="entry name" value="N4_MTASE"/>
    <property type="match status" value="1"/>
</dbReference>
<evidence type="ECO:0000256" key="2">
    <source>
        <dbReference type="ARBA" id="ARBA00012185"/>
    </source>
</evidence>
<gene>
    <name evidence="8" type="ORF">FCI23_00810</name>
</gene>
<evidence type="ECO:0000256" key="5">
    <source>
        <dbReference type="ARBA" id="ARBA00022691"/>
    </source>
</evidence>
<evidence type="ECO:0000256" key="6">
    <source>
        <dbReference type="ARBA" id="ARBA00022747"/>
    </source>
</evidence>
<dbReference type="SUPFAM" id="SSF53335">
    <property type="entry name" value="S-adenosyl-L-methionine-dependent methyltransferases"/>
    <property type="match status" value="1"/>
</dbReference>
<evidence type="ECO:0000256" key="4">
    <source>
        <dbReference type="ARBA" id="ARBA00022679"/>
    </source>
</evidence>
<accession>A0A4U0SX53</accession>
<dbReference type="EMBL" id="SUMC01000001">
    <property type="protein sequence ID" value="TKA13301.1"/>
    <property type="molecule type" value="Genomic_DNA"/>
</dbReference>
<comment type="caution">
    <text evidence="8">The sequence shown here is derived from an EMBL/GenBank/DDBJ whole genome shotgun (WGS) entry which is preliminary data.</text>
</comment>
<evidence type="ECO:0000313" key="8">
    <source>
        <dbReference type="EMBL" id="TKA13301.1"/>
    </source>
</evidence>
<proteinExistence type="inferred from homology"/>
<reference evidence="8 9" key="1">
    <citation type="submission" date="2019-04" db="EMBL/GenBank/DDBJ databases">
        <title>Streptomyces oryziradicis sp. nov., a novel actinomycete isolated from rhizosphere soil of rice (Oryza sativa L.).</title>
        <authorList>
            <person name="Li C."/>
        </authorList>
    </citation>
    <scope>NUCLEOTIDE SEQUENCE [LARGE SCALE GENOMIC DNA]</scope>
    <source>
        <strain evidence="8 9">NEAU-C40</strain>
    </source>
</reference>
<evidence type="ECO:0000256" key="3">
    <source>
        <dbReference type="ARBA" id="ARBA00022603"/>
    </source>
</evidence>
<dbReference type="Proteomes" id="UP000305778">
    <property type="component" value="Unassembled WGS sequence"/>
</dbReference>
<keyword evidence="5" id="KW-0949">S-adenosyl-L-methionine</keyword>